<organism evidence="2 3">
    <name type="scientific">Pseudoalteromonas marina</name>
    <dbReference type="NCBI Taxonomy" id="267375"/>
    <lineage>
        <taxon>Bacteria</taxon>
        <taxon>Pseudomonadati</taxon>
        <taxon>Pseudomonadota</taxon>
        <taxon>Gammaproteobacteria</taxon>
        <taxon>Alteromonadales</taxon>
        <taxon>Pseudoalteromonadaceae</taxon>
        <taxon>Pseudoalteromonas</taxon>
    </lineage>
</organism>
<feature type="transmembrane region" description="Helical" evidence="1">
    <location>
        <begin position="7"/>
        <end position="33"/>
    </location>
</feature>
<dbReference type="Proteomes" id="UP001177212">
    <property type="component" value="Unassembled WGS sequence"/>
</dbReference>
<name>A0ABT9FCC9_9GAMM</name>
<keyword evidence="1" id="KW-0812">Transmembrane</keyword>
<accession>A0ABT9FCC9</accession>
<keyword evidence="3" id="KW-1185">Reference proteome</keyword>
<evidence type="ECO:0000256" key="1">
    <source>
        <dbReference type="SAM" id="Phobius"/>
    </source>
</evidence>
<comment type="caution">
    <text evidence="2">The sequence shown here is derived from an EMBL/GenBank/DDBJ whole genome shotgun (WGS) entry which is preliminary data.</text>
</comment>
<keyword evidence="1" id="KW-0472">Membrane</keyword>
<proteinExistence type="predicted"/>
<reference evidence="2" key="1">
    <citation type="submission" date="2023-07" db="EMBL/GenBank/DDBJ databases">
        <title>Genome content predicts the carbon catabolic preferences of heterotrophic bacteria.</title>
        <authorList>
            <person name="Gralka M."/>
        </authorList>
    </citation>
    <scope>NUCLEOTIDE SEQUENCE</scope>
    <source>
        <strain evidence="2">4G09</strain>
    </source>
</reference>
<dbReference type="EMBL" id="JAUYVT010000004">
    <property type="protein sequence ID" value="MDP2564393.1"/>
    <property type="molecule type" value="Genomic_DNA"/>
</dbReference>
<protein>
    <submittedName>
        <fullName evidence="2">Uncharacterized protein</fullName>
    </submittedName>
</protein>
<sequence>MTSILIYLLGFCLVVAITMVIPGLNTLITPVWASFGKGIVLFAIWCWGWIVFCIKGIFASHFEIGRHLVLSDEDVDVRKSVED</sequence>
<keyword evidence="1" id="KW-1133">Transmembrane helix</keyword>
<dbReference type="RefSeq" id="WP_305471670.1">
    <property type="nucleotide sequence ID" value="NZ_JAUYVT010000004.1"/>
</dbReference>
<evidence type="ECO:0000313" key="2">
    <source>
        <dbReference type="EMBL" id="MDP2564393.1"/>
    </source>
</evidence>
<evidence type="ECO:0000313" key="3">
    <source>
        <dbReference type="Proteomes" id="UP001177212"/>
    </source>
</evidence>
<feature type="transmembrane region" description="Helical" evidence="1">
    <location>
        <begin position="39"/>
        <end position="58"/>
    </location>
</feature>
<gene>
    <name evidence="2" type="ORF">Q8W34_07085</name>
</gene>